<evidence type="ECO:0008006" key="3">
    <source>
        <dbReference type="Google" id="ProtNLM"/>
    </source>
</evidence>
<reference evidence="1 2" key="1">
    <citation type="submission" date="2021-04" db="EMBL/GenBank/DDBJ databases">
        <title>Chitinophaga sp. nov., isolated from the rhizosphere soil.</title>
        <authorList>
            <person name="He S."/>
        </authorList>
    </citation>
    <scope>NUCLEOTIDE SEQUENCE [LARGE SCALE GENOMIC DNA]</scope>
    <source>
        <strain evidence="1 2">2R12</strain>
    </source>
</reference>
<evidence type="ECO:0000313" key="2">
    <source>
        <dbReference type="Proteomes" id="UP000676386"/>
    </source>
</evidence>
<comment type="caution">
    <text evidence="1">The sequence shown here is derived from an EMBL/GenBank/DDBJ whole genome shotgun (WGS) entry which is preliminary data.</text>
</comment>
<proteinExistence type="predicted"/>
<sequence>MNVNGAPGANGSRIQVWDGNSSNAQKFKLVKQ</sequence>
<dbReference type="SUPFAM" id="SSF50370">
    <property type="entry name" value="Ricin B-like lectins"/>
    <property type="match status" value="1"/>
</dbReference>
<dbReference type="Proteomes" id="UP000676386">
    <property type="component" value="Unassembled WGS sequence"/>
</dbReference>
<dbReference type="Gene3D" id="2.80.10.50">
    <property type="match status" value="1"/>
</dbReference>
<protein>
    <recommendedName>
        <fullName evidence="3">Ricin-type beta-trefoil lectin domain-like</fullName>
    </recommendedName>
</protein>
<gene>
    <name evidence="1" type="ORF">KE626_12775</name>
</gene>
<accession>A0ABS5IYZ6</accession>
<organism evidence="1 2">
    <name type="scientific">Chitinophaga hostae</name>
    <dbReference type="NCBI Taxonomy" id="2831022"/>
    <lineage>
        <taxon>Bacteria</taxon>
        <taxon>Pseudomonadati</taxon>
        <taxon>Bacteroidota</taxon>
        <taxon>Chitinophagia</taxon>
        <taxon>Chitinophagales</taxon>
        <taxon>Chitinophagaceae</taxon>
        <taxon>Chitinophaga</taxon>
    </lineage>
</organism>
<dbReference type="EMBL" id="JAGTXB010000005">
    <property type="protein sequence ID" value="MBS0028184.1"/>
    <property type="molecule type" value="Genomic_DNA"/>
</dbReference>
<dbReference type="InterPro" id="IPR035992">
    <property type="entry name" value="Ricin_B-like_lectins"/>
</dbReference>
<name>A0ABS5IYZ6_9BACT</name>
<evidence type="ECO:0000313" key="1">
    <source>
        <dbReference type="EMBL" id="MBS0028184.1"/>
    </source>
</evidence>
<keyword evidence="2" id="KW-1185">Reference proteome</keyword>